<gene>
    <name evidence="1" type="ORF">MILVUS5_LOCUS6033</name>
</gene>
<dbReference type="Proteomes" id="UP001177021">
    <property type="component" value="Unassembled WGS sequence"/>
</dbReference>
<proteinExistence type="predicted"/>
<protein>
    <submittedName>
        <fullName evidence="1">Uncharacterized protein</fullName>
    </submittedName>
</protein>
<evidence type="ECO:0000313" key="2">
    <source>
        <dbReference type="Proteomes" id="UP001177021"/>
    </source>
</evidence>
<sequence length="173" mass="19789">MVFLKESKDNKASNNKQNLDNIGEWLSLGIKQEMSMKKAHHNQNAQSSKPLNKKTYSCNFCMRKFYSSQALGGHQNAHKREREAARKLQLSHNSLVARSLGIKPHSLVHKQSRERDATMVAQFNVNAASSRIGMAWTPFVLEHAVDSVWHGSFRKDLPKQEDIHNKLDLDLRL</sequence>
<keyword evidence="2" id="KW-1185">Reference proteome</keyword>
<comment type="caution">
    <text evidence="1">The sequence shown here is derived from an EMBL/GenBank/DDBJ whole genome shotgun (WGS) entry which is preliminary data.</text>
</comment>
<evidence type="ECO:0000313" key="1">
    <source>
        <dbReference type="EMBL" id="CAJ2635311.1"/>
    </source>
</evidence>
<dbReference type="EMBL" id="CASHSV030000002">
    <property type="protein sequence ID" value="CAJ2635311.1"/>
    <property type="molecule type" value="Genomic_DNA"/>
</dbReference>
<name>A0ACB0ITT7_TRIPR</name>
<accession>A0ACB0ITT7</accession>
<reference evidence="1" key="1">
    <citation type="submission" date="2023-10" db="EMBL/GenBank/DDBJ databases">
        <authorList>
            <person name="Rodriguez Cubillos JULIANA M."/>
            <person name="De Vega J."/>
        </authorList>
    </citation>
    <scope>NUCLEOTIDE SEQUENCE</scope>
</reference>
<organism evidence="1 2">
    <name type="scientific">Trifolium pratense</name>
    <name type="common">Red clover</name>
    <dbReference type="NCBI Taxonomy" id="57577"/>
    <lineage>
        <taxon>Eukaryota</taxon>
        <taxon>Viridiplantae</taxon>
        <taxon>Streptophyta</taxon>
        <taxon>Embryophyta</taxon>
        <taxon>Tracheophyta</taxon>
        <taxon>Spermatophyta</taxon>
        <taxon>Magnoliopsida</taxon>
        <taxon>eudicotyledons</taxon>
        <taxon>Gunneridae</taxon>
        <taxon>Pentapetalae</taxon>
        <taxon>rosids</taxon>
        <taxon>fabids</taxon>
        <taxon>Fabales</taxon>
        <taxon>Fabaceae</taxon>
        <taxon>Papilionoideae</taxon>
        <taxon>50 kb inversion clade</taxon>
        <taxon>NPAAA clade</taxon>
        <taxon>Hologalegina</taxon>
        <taxon>IRL clade</taxon>
        <taxon>Trifolieae</taxon>
        <taxon>Trifolium</taxon>
    </lineage>
</organism>